<dbReference type="EMBL" id="BPLR01018222">
    <property type="protein sequence ID" value="GIY97857.1"/>
    <property type="molecule type" value="Genomic_DNA"/>
</dbReference>
<keyword evidence="3" id="KW-1185">Reference proteome</keyword>
<reference evidence="2 3" key="1">
    <citation type="submission" date="2021-06" db="EMBL/GenBank/DDBJ databases">
        <title>Caerostris extrusa draft genome.</title>
        <authorList>
            <person name="Kono N."/>
            <person name="Arakawa K."/>
        </authorList>
    </citation>
    <scope>NUCLEOTIDE SEQUENCE [LARGE SCALE GENOMIC DNA]</scope>
</reference>
<dbReference type="GO" id="GO:0008381">
    <property type="term" value="F:mechanosensitive monoatomic ion channel activity"/>
    <property type="evidence" value="ECO:0007669"/>
    <property type="project" value="TreeGrafter"/>
</dbReference>
<dbReference type="AlphaFoldDB" id="A0AAV4XS52"/>
<keyword evidence="1" id="KW-0472">Membrane</keyword>
<keyword evidence="1" id="KW-1133">Transmembrane helix</keyword>
<gene>
    <name evidence="2" type="primary">Tmc7_3</name>
    <name evidence="2" type="ORF">CEXT_627481</name>
</gene>
<proteinExistence type="predicted"/>
<accession>A0AAV4XS52</accession>
<organism evidence="2 3">
    <name type="scientific">Caerostris extrusa</name>
    <name type="common">Bark spider</name>
    <name type="synonym">Caerostris bankana</name>
    <dbReference type="NCBI Taxonomy" id="172846"/>
    <lineage>
        <taxon>Eukaryota</taxon>
        <taxon>Metazoa</taxon>
        <taxon>Ecdysozoa</taxon>
        <taxon>Arthropoda</taxon>
        <taxon>Chelicerata</taxon>
        <taxon>Arachnida</taxon>
        <taxon>Araneae</taxon>
        <taxon>Araneomorphae</taxon>
        <taxon>Entelegynae</taxon>
        <taxon>Araneoidea</taxon>
        <taxon>Araneidae</taxon>
        <taxon>Caerostris</taxon>
    </lineage>
</organism>
<protein>
    <submittedName>
        <fullName evidence="2">Transmembrane channel-like protein 7</fullName>
    </submittedName>
</protein>
<sequence>MNVLVLLWIAGCYVLIYHVAFYQLTEQKKQKLEEAGFRTLVIQYLPSLTVMSISIVSPVFFSFLISFEKYHAQTEVNVSLIRNAFLSLSSVIVLVNAFHQEVTCEPKDICGAGKALIAIHLDAGKHILGKIQRNTTPTTVLSNVTFNEDLKVRNLSNTKNTRVAASVVSRDHQQNFSSGIGYLHRRKQI</sequence>
<dbReference type="Proteomes" id="UP001054945">
    <property type="component" value="Unassembled WGS sequence"/>
</dbReference>
<feature type="transmembrane region" description="Helical" evidence="1">
    <location>
        <begin position="6"/>
        <end position="24"/>
    </location>
</feature>
<dbReference type="InterPro" id="IPR038900">
    <property type="entry name" value="TMC"/>
</dbReference>
<evidence type="ECO:0000313" key="3">
    <source>
        <dbReference type="Proteomes" id="UP001054945"/>
    </source>
</evidence>
<dbReference type="PANTHER" id="PTHR23302">
    <property type="entry name" value="TRANSMEMBRANE CHANNEL-RELATED"/>
    <property type="match status" value="1"/>
</dbReference>
<feature type="transmembrane region" description="Helical" evidence="1">
    <location>
        <begin position="44"/>
        <end position="67"/>
    </location>
</feature>
<evidence type="ECO:0000313" key="2">
    <source>
        <dbReference type="EMBL" id="GIY97857.1"/>
    </source>
</evidence>
<dbReference type="PANTHER" id="PTHR23302:SF24">
    <property type="entry name" value="TMC DOMAIN-CONTAINING PROTEIN"/>
    <property type="match status" value="1"/>
</dbReference>
<comment type="caution">
    <text evidence="2">The sequence shown here is derived from an EMBL/GenBank/DDBJ whole genome shotgun (WGS) entry which is preliminary data.</text>
</comment>
<name>A0AAV4XS52_CAEEX</name>
<keyword evidence="1 2" id="KW-0812">Transmembrane</keyword>
<dbReference type="GO" id="GO:0005886">
    <property type="term" value="C:plasma membrane"/>
    <property type="evidence" value="ECO:0007669"/>
    <property type="project" value="InterPro"/>
</dbReference>
<evidence type="ECO:0000256" key="1">
    <source>
        <dbReference type="SAM" id="Phobius"/>
    </source>
</evidence>